<name>A0ABU9Y0W7_9SPHN</name>
<reference evidence="2 3" key="1">
    <citation type="submission" date="2024-05" db="EMBL/GenBank/DDBJ databases">
        <authorList>
            <person name="Liu Q."/>
            <person name="Xin Y.-H."/>
        </authorList>
    </citation>
    <scope>NUCLEOTIDE SEQUENCE [LARGE SCALE GENOMIC DNA]</scope>
    <source>
        <strain evidence="2 3">CGMCC 1.10181</strain>
    </source>
</reference>
<dbReference type="SUPFAM" id="SSF54427">
    <property type="entry name" value="NTF2-like"/>
    <property type="match status" value="1"/>
</dbReference>
<evidence type="ECO:0000259" key="1">
    <source>
        <dbReference type="Pfam" id="PF12680"/>
    </source>
</evidence>
<dbReference type="InterPro" id="IPR032710">
    <property type="entry name" value="NTF2-like_dom_sf"/>
</dbReference>
<accession>A0ABU9Y0W7</accession>
<dbReference type="Pfam" id="PF12680">
    <property type="entry name" value="SnoaL_2"/>
    <property type="match status" value="1"/>
</dbReference>
<proteinExistence type="predicted"/>
<dbReference type="Gene3D" id="3.10.450.50">
    <property type="match status" value="1"/>
</dbReference>
<gene>
    <name evidence="2" type="ORF">ABC974_07465</name>
</gene>
<dbReference type="RefSeq" id="WP_343887243.1">
    <property type="nucleotide sequence ID" value="NZ_BAAAEH010000002.1"/>
</dbReference>
<comment type="caution">
    <text evidence="2">The sequence shown here is derived from an EMBL/GenBank/DDBJ whole genome shotgun (WGS) entry which is preliminary data.</text>
</comment>
<dbReference type="Proteomes" id="UP001419910">
    <property type="component" value="Unassembled WGS sequence"/>
</dbReference>
<evidence type="ECO:0000313" key="3">
    <source>
        <dbReference type="Proteomes" id="UP001419910"/>
    </source>
</evidence>
<evidence type="ECO:0000313" key="2">
    <source>
        <dbReference type="EMBL" id="MEN2789456.1"/>
    </source>
</evidence>
<dbReference type="InterPro" id="IPR037401">
    <property type="entry name" value="SnoaL-like"/>
</dbReference>
<dbReference type="EMBL" id="JBDIME010000004">
    <property type="protein sequence ID" value="MEN2789456.1"/>
    <property type="molecule type" value="Genomic_DNA"/>
</dbReference>
<feature type="domain" description="SnoaL-like" evidence="1">
    <location>
        <begin position="9"/>
        <end position="107"/>
    </location>
</feature>
<organism evidence="2 3">
    <name type="scientific">Sphingomonas oligophenolica</name>
    <dbReference type="NCBI Taxonomy" id="301154"/>
    <lineage>
        <taxon>Bacteria</taxon>
        <taxon>Pseudomonadati</taxon>
        <taxon>Pseudomonadota</taxon>
        <taxon>Alphaproteobacteria</taxon>
        <taxon>Sphingomonadales</taxon>
        <taxon>Sphingomonadaceae</taxon>
        <taxon>Sphingomonas</taxon>
    </lineage>
</organism>
<keyword evidence="3" id="KW-1185">Reference proteome</keyword>
<sequence length="128" mass="14045">MTEPSAFAAEWRDAWNAHDLDRVLDHFHDDVVFTSPVAAAIFPETRGRLRGKPALRAYWAEGLRRIPDLHFTIEQLFAGVDAIVIRYRNQKGVSVSEVLVFEDGKVKSGHGTYPIGVDDPAGASAAAA</sequence>
<protein>
    <submittedName>
        <fullName evidence="2">Nuclear transport factor 2 family protein</fullName>
    </submittedName>
</protein>